<dbReference type="GO" id="GO:0006260">
    <property type="term" value="P:DNA replication"/>
    <property type="evidence" value="ECO:0007669"/>
    <property type="project" value="UniProtKB-KW"/>
</dbReference>
<keyword evidence="5" id="KW-0131">Cell cycle</keyword>
<dbReference type="EMBL" id="MU825883">
    <property type="protein sequence ID" value="KAJ7384975.1"/>
    <property type="molecule type" value="Genomic_DNA"/>
</dbReference>
<dbReference type="Proteomes" id="UP001163046">
    <property type="component" value="Unassembled WGS sequence"/>
</dbReference>
<evidence type="ECO:0000256" key="4">
    <source>
        <dbReference type="ARBA" id="ARBA00023242"/>
    </source>
</evidence>
<evidence type="ECO:0000256" key="2">
    <source>
        <dbReference type="ARBA" id="ARBA00022705"/>
    </source>
</evidence>
<name>A0A9X0D2Y6_9CNID</name>
<dbReference type="AlphaFoldDB" id="A0A9X0D2Y6"/>
<proteinExistence type="inferred from homology"/>
<comment type="similarity">
    <text evidence="6">Belongs to the CTF8 family.</text>
</comment>
<comment type="subcellular location">
    <subcellularLocation>
        <location evidence="1">Nucleus</location>
    </subcellularLocation>
</comment>
<sequence length="90" mass="10142">MFLRISATHEAGLQTFDNWTIIELQGTLENKEDVSLEGKAIGDLHFDGKGTPMLVIGHHLLTGKVVNLDKPYAVLHKQTNNDKDDHKHER</sequence>
<evidence type="ECO:0000256" key="6">
    <source>
        <dbReference type="ARBA" id="ARBA00038447"/>
    </source>
</evidence>
<dbReference type="Pfam" id="PF09696">
    <property type="entry name" value="Ctf8"/>
    <property type="match status" value="1"/>
</dbReference>
<evidence type="ECO:0008006" key="9">
    <source>
        <dbReference type="Google" id="ProtNLM"/>
    </source>
</evidence>
<evidence type="ECO:0000256" key="1">
    <source>
        <dbReference type="ARBA" id="ARBA00004123"/>
    </source>
</evidence>
<dbReference type="GO" id="GO:0003677">
    <property type="term" value="F:DNA binding"/>
    <property type="evidence" value="ECO:0007669"/>
    <property type="project" value="UniProtKB-KW"/>
</dbReference>
<reference evidence="7" key="1">
    <citation type="submission" date="2023-01" db="EMBL/GenBank/DDBJ databases">
        <title>Genome assembly of the deep-sea coral Lophelia pertusa.</title>
        <authorList>
            <person name="Herrera S."/>
            <person name="Cordes E."/>
        </authorList>
    </citation>
    <scope>NUCLEOTIDE SEQUENCE</scope>
    <source>
        <strain evidence="7">USNM1676648</strain>
        <tissue evidence="7">Polyp</tissue>
    </source>
</reference>
<keyword evidence="4" id="KW-0539">Nucleus</keyword>
<keyword evidence="2" id="KW-0235">DNA replication</keyword>
<dbReference type="OrthoDB" id="121932at2759"/>
<evidence type="ECO:0000256" key="5">
    <source>
        <dbReference type="ARBA" id="ARBA00023306"/>
    </source>
</evidence>
<dbReference type="PANTHER" id="PTHR28605">
    <property type="entry name" value="CTF8, CHROMOSOME TRANSMISSION FIDELITY FACTOR 8 HOMOLOG (S. CEREVISIAE)"/>
    <property type="match status" value="1"/>
</dbReference>
<dbReference type="InterPro" id="IPR018607">
    <property type="entry name" value="Ctf8"/>
</dbReference>
<comment type="caution">
    <text evidence="7">The sequence shown here is derived from an EMBL/GenBank/DDBJ whole genome shotgun (WGS) entry which is preliminary data.</text>
</comment>
<organism evidence="7 8">
    <name type="scientific">Desmophyllum pertusum</name>
    <dbReference type="NCBI Taxonomy" id="174260"/>
    <lineage>
        <taxon>Eukaryota</taxon>
        <taxon>Metazoa</taxon>
        <taxon>Cnidaria</taxon>
        <taxon>Anthozoa</taxon>
        <taxon>Hexacorallia</taxon>
        <taxon>Scleractinia</taxon>
        <taxon>Caryophylliina</taxon>
        <taxon>Caryophylliidae</taxon>
        <taxon>Desmophyllum</taxon>
    </lineage>
</organism>
<dbReference type="GO" id="GO:0031390">
    <property type="term" value="C:Ctf18 RFC-like complex"/>
    <property type="evidence" value="ECO:0007669"/>
    <property type="project" value="InterPro"/>
</dbReference>
<evidence type="ECO:0000313" key="8">
    <source>
        <dbReference type="Proteomes" id="UP001163046"/>
    </source>
</evidence>
<gene>
    <name evidence="7" type="ORF">OS493_018664</name>
</gene>
<keyword evidence="3" id="KW-0238">DNA-binding</keyword>
<keyword evidence="8" id="KW-1185">Reference proteome</keyword>
<evidence type="ECO:0000256" key="3">
    <source>
        <dbReference type="ARBA" id="ARBA00023125"/>
    </source>
</evidence>
<dbReference type="GO" id="GO:0007064">
    <property type="term" value="P:mitotic sister chromatid cohesion"/>
    <property type="evidence" value="ECO:0007669"/>
    <property type="project" value="InterPro"/>
</dbReference>
<dbReference type="PANTHER" id="PTHR28605:SF1">
    <property type="entry name" value="CHROMOSOME TRANSMISSION FIDELITY FACTOR 8"/>
    <property type="match status" value="1"/>
</dbReference>
<accession>A0A9X0D2Y6</accession>
<protein>
    <recommendedName>
        <fullName evidence="9">Chromosome transmission fidelity protein 8</fullName>
    </recommendedName>
</protein>
<evidence type="ECO:0000313" key="7">
    <source>
        <dbReference type="EMBL" id="KAJ7384975.1"/>
    </source>
</evidence>